<dbReference type="PANTHER" id="PTHR46127">
    <property type="entry name" value="CILIA- AND FLAGELLA-ASSOCIATED PROTEIN 65"/>
    <property type="match status" value="1"/>
</dbReference>
<dbReference type="InterPro" id="IPR058536">
    <property type="entry name" value="Ig_CFAP65_4th"/>
</dbReference>
<feature type="domain" description="CFAP65 tenth Ig-like" evidence="1">
    <location>
        <begin position="817"/>
        <end position="904"/>
    </location>
</feature>
<dbReference type="GO" id="GO:0031514">
    <property type="term" value="C:motile cilium"/>
    <property type="evidence" value="ECO:0007669"/>
    <property type="project" value="UniProtKB-SubCell"/>
</dbReference>
<organism evidence="4">
    <name type="scientific">Ooceraea biroi</name>
    <name type="common">Clonal raider ant</name>
    <name type="synonym">Cerapachys biroi</name>
    <dbReference type="NCBI Taxonomy" id="2015173"/>
    <lineage>
        <taxon>Eukaryota</taxon>
        <taxon>Metazoa</taxon>
        <taxon>Ecdysozoa</taxon>
        <taxon>Arthropoda</taxon>
        <taxon>Hexapoda</taxon>
        <taxon>Insecta</taxon>
        <taxon>Pterygota</taxon>
        <taxon>Neoptera</taxon>
        <taxon>Endopterygota</taxon>
        <taxon>Hymenoptera</taxon>
        <taxon>Apocrita</taxon>
        <taxon>Aculeata</taxon>
        <taxon>Formicoidea</taxon>
        <taxon>Formicidae</taxon>
        <taxon>Dorylinae</taxon>
        <taxon>Ooceraea</taxon>
    </lineage>
</organism>
<dbReference type="Pfam" id="PF24291">
    <property type="entry name" value="Ig_CFAP65"/>
    <property type="match status" value="1"/>
</dbReference>
<dbReference type="PANTHER" id="PTHR46127:SF1">
    <property type="entry name" value="CILIA- AND FLAGELLA-ASSOCIATED PROTEIN 65"/>
    <property type="match status" value="1"/>
</dbReference>
<dbReference type="InterPro" id="IPR056344">
    <property type="entry name" value="Ig_CFAP65-like_9th"/>
</dbReference>
<evidence type="ECO:0000259" key="1">
    <source>
        <dbReference type="Pfam" id="PF24291"/>
    </source>
</evidence>
<feature type="domain" description="CFAP65 fourth Ig-like" evidence="2">
    <location>
        <begin position="125"/>
        <end position="208"/>
    </location>
</feature>
<evidence type="ECO:0000259" key="3">
    <source>
        <dbReference type="Pfam" id="PF24816"/>
    </source>
</evidence>
<name>A0A3L8E2Z6_OOCBI</name>
<feature type="domain" description="CFAP65-like ninth Ig-like" evidence="3">
    <location>
        <begin position="642"/>
        <end position="798"/>
    </location>
</feature>
<reference evidence="4" key="2">
    <citation type="submission" date="2018-07" db="EMBL/GenBank/DDBJ databases">
        <authorList>
            <person name="Mckenzie S.K."/>
            <person name="Kronauer D.J.C."/>
        </authorList>
    </citation>
    <scope>NUCLEOTIDE SEQUENCE</scope>
    <source>
        <strain evidence="4">Clonal line C1</strain>
    </source>
</reference>
<protein>
    <recommendedName>
        <fullName evidence="5">Coiled-coil domain-containing protein</fullName>
    </recommendedName>
</protein>
<dbReference type="Gene3D" id="2.60.40.10">
    <property type="entry name" value="Immunoglobulins"/>
    <property type="match status" value="4"/>
</dbReference>
<sequence>MRENNPRREIDVEFGEVETGAEAVRMIEIANRSCIEQITYEAHRDTTTNPLDHVFELCSYSWTLFSGQVYKCRIYYRPFVPFSVNVDYFTIVDSAGERAEIRVRGMCIGPVVSSSTTRLVMVCTGEKCETKKRIKLVNESSTKAVFMFDIDLVQSSFKVDPEYGHIGPRSRRYVTITFVPREAGLYTHHLPCLILNHKPIIIELYGYCGSPLRKADIQTRFNYPTRLRNGFEGYTSDTMQDLPVVSLSKSYIDFGQVLVETEIAAQNIPQTLCLINHSQSDVLIKWGQDVEGIFNITPATASVLASQTALFEVAFNPTSKSNLFVRELVGYVFTKQQEDYSYEGVLAFPTITSVRLIGHSFPVCPDDWIPQYEIPRVVKMPPSVPSFLTYTTFVIRKFNRLPLMYCFVPPASSRFIVKPLMGIINQDYQIVVVGMLPGIDNEHIYEERWAIHFNGNTKSECFINFRGFTECANINFNNQKNVINLTSTFPGCRQTQLLHIRNVTRHMISINVMLRAIGKCELGFLTSMPDELNFGAQAYRATKELSFRVFNLSPVNIHYKMTCCHCNWPIGNVENDVKIEPISDTVPAGKNNTITVSVAFSAPEYYELVIQYFVRISPCTDELVSNQMPRFICKLRCLCVLPALKITDLQCYGPCPDMSKVFLWKLMDINRLNTLLRELPPGTSKTLYINFPAMALCERPAVIKLLVTSATAVIASWNVKRVQLCSCRPVVKTEGLSFQRATYDCLHRKICSVQPRTGNLERGEENWITLELYYILPGKTEAKWDLDLGDGRHIFLIMAIEGLSESDNKLCLLSGLAHFRFQHVYLGDKSAVYQVCWLHNGTNNSIPFSIHPRTMREINRKYCYKVFSCATTHAVVNPLSSVPILLKFQPRQFGIFKGKLRLTLGDEEKELTLEGESSLPHEPMMAGEYVPSDCGSRNDDIHVYFNTDCIDIPCISTHSHAVRMIIMNNKSLHDVFAYEWKRLNIPGVIRVDIHPRKGLIKPMCVKTFRATVYSEEHPCVIDVNVPCEFINTCERRAYQRSVYKHEDLCRELEQQFTITEKGVSVPEPWIKVLVKPQPFYRTITIRCFIYSVEDKFLKVSLKEELISAPPKQICIEENGKCTMTFTKEDVNRSSFIIEGLLWEIVNSKLFKNLMQDISQDKPNLFYSQFTMNPCERKRLIRRSYISPPRALINHILEKMLFVILHEEFGLKATHLIEHTDIRHKSYLDMVPGINRGKTIRRSVYHEIFYFIFRKRLSIISLFAMQCVLETQVQYQEGVYPEKPKIPSTRMSRISFAY</sequence>
<comment type="caution">
    <text evidence="4">The sequence shown here is derived from an EMBL/GenBank/DDBJ whole genome shotgun (WGS) entry which is preliminary data.</text>
</comment>
<evidence type="ECO:0000259" key="2">
    <source>
        <dbReference type="Pfam" id="PF24507"/>
    </source>
</evidence>
<dbReference type="InterPro" id="IPR052614">
    <property type="entry name" value="CFAP65"/>
</dbReference>
<dbReference type="OrthoDB" id="415597at2759"/>
<dbReference type="InterPro" id="IPR013783">
    <property type="entry name" value="Ig-like_fold"/>
</dbReference>
<proteinExistence type="predicted"/>
<dbReference type="Pfam" id="PF24507">
    <property type="entry name" value="Ig_CFAP65_4th"/>
    <property type="match status" value="1"/>
</dbReference>
<dbReference type="Pfam" id="PF24816">
    <property type="entry name" value="Ig_CFAP65__9th"/>
    <property type="match status" value="1"/>
</dbReference>
<gene>
    <name evidence="4" type="ORF">DMN91_000365</name>
</gene>
<dbReference type="InterPro" id="IPR056305">
    <property type="entry name" value="Ig_CFAP65_10th"/>
</dbReference>
<dbReference type="Proteomes" id="UP000279307">
    <property type="component" value="Chromosome 1"/>
</dbReference>
<reference evidence="4" key="1">
    <citation type="journal article" date="2018" name="Genome Res.">
        <title>The genomic architecture and molecular evolution of ant odorant receptors.</title>
        <authorList>
            <person name="McKenzie S.K."/>
            <person name="Kronauer D.J.C."/>
        </authorList>
    </citation>
    <scope>NUCLEOTIDE SEQUENCE [LARGE SCALE GENOMIC DNA]</scope>
    <source>
        <strain evidence="4">Clonal line C1</strain>
    </source>
</reference>
<dbReference type="EMBL" id="QOIP01000001">
    <property type="protein sequence ID" value="RLU26569.1"/>
    <property type="molecule type" value="Genomic_DNA"/>
</dbReference>
<accession>A0A3L8E2Z6</accession>
<evidence type="ECO:0000313" key="4">
    <source>
        <dbReference type="EMBL" id="RLU26569.1"/>
    </source>
</evidence>
<dbReference type="GO" id="GO:0005737">
    <property type="term" value="C:cytoplasm"/>
    <property type="evidence" value="ECO:0007669"/>
    <property type="project" value="UniProtKB-SubCell"/>
</dbReference>
<evidence type="ECO:0008006" key="5">
    <source>
        <dbReference type="Google" id="ProtNLM"/>
    </source>
</evidence>